<dbReference type="AlphaFoldDB" id="A0AAJ2TTD1"/>
<evidence type="ECO:0008006" key="4">
    <source>
        <dbReference type="Google" id="ProtNLM"/>
    </source>
</evidence>
<gene>
    <name evidence="2" type="ORF">U4I38_08295</name>
</gene>
<dbReference type="Proteomes" id="UP001288387">
    <property type="component" value="Unassembled WGS sequence"/>
</dbReference>
<sequence length="87" mass="9348">MKAAARTHRRGGKCLLLMFAVGLQLASVLLVIVLLRTLPLSMLVVFAALAYLTVPVLCASLFNERLTPRFWLGASLVCAGVVLASLH</sequence>
<dbReference type="Gene3D" id="1.10.3730.20">
    <property type="match status" value="1"/>
</dbReference>
<proteinExistence type="predicted"/>
<dbReference type="InterPro" id="IPR037185">
    <property type="entry name" value="EmrE-like"/>
</dbReference>
<dbReference type="SUPFAM" id="SSF103481">
    <property type="entry name" value="Multidrug resistance efflux transporter EmrE"/>
    <property type="match status" value="1"/>
</dbReference>
<dbReference type="RefSeq" id="WP_143567565.1">
    <property type="nucleotide sequence ID" value="NZ_JAKJQX010000028.1"/>
</dbReference>
<keyword evidence="1" id="KW-0472">Membrane</keyword>
<evidence type="ECO:0000313" key="3">
    <source>
        <dbReference type="Proteomes" id="UP001288387"/>
    </source>
</evidence>
<feature type="transmembrane region" description="Helical" evidence="1">
    <location>
        <begin position="12"/>
        <end position="34"/>
    </location>
</feature>
<evidence type="ECO:0000256" key="1">
    <source>
        <dbReference type="SAM" id="Phobius"/>
    </source>
</evidence>
<feature type="transmembrane region" description="Helical" evidence="1">
    <location>
        <begin position="40"/>
        <end position="62"/>
    </location>
</feature>
<keyword evidence="1" id="KW-0812">Transmembrane</keyword>
<accession>A0AAJ2TTD1</accession>
<protein>
    <recommendedName>
        <fullName evidence="4">EamA domain-containing protein</fullName>
    </recommendedName>
</protein>
<dbReference type="EMBL" id="JAXRVB010000006">
    <property type="protein sequence ID" value="MDZ5764470.1"/>
    <property type="molecule type" value="Genomic_DNA"/>
</dbReference>
<reference evidence="2" key="1">
    <citation type="submission" date="2023-12" db="EMBL/GenBank/DDBJ databases">
        <title>'Antibacterial potential of Stenotrophomonas maltophilia cystic fibrosis isolates' (manuscript under preparation).</title>
        <authorList>
            <person name="Crisan C.V."/>
            <person name="Pettis M."/>
            <person name="Goldberg J.B."/>
        </authorList>
    </citation>
    <scope>NUCLEOTIDE SEQUENCE</scope>
    <source>
        <strain evidence="2">CCV129</strain>
    </source>
</reference>
<feature type="transmembrane region" description="Helical" evidence="1">
    <location>
        <begin position="69"/>
        <end position="86"/>
    </location>
</feature>
<comment type="caution">
    <text evidence="2">The sequence shown here is derived from an EMBL/GenBank/DDBJ whole genome shotgun (WGS) entry which is preliminary data.</text>
</comment>
<name>A0AAJ2TTD1_STEMA</name>
<keyword evidence="1" id="KW-1133">Transmembrane helix</keyword>
<evidence type="ECO:0000313" key="2">
    <source>
        <dbReference type="EMBL" id="MDZ5764470.1"/>
    </source>
</evidence>
<organism evidence="2 3">
    <name type="scientific">Stenotrophomonas maltophilia</name>
    <name type="common">Pseudomonas maltophilia</name>
    <name type="synonym">Xanthomonas maltophilia</name>
    <dbReference type="NCBI Taxonomy" id="40324"/>
    <lineage>
        <taxon>Bacteria</taxon>
        <taxon>Pseudomonadati</taxon>
        <taxon>Pseudomonadota</taxon>
        <taxon>Gammaproteobacteria</taxon>
        <taxon>Lysobacterales</taxon>
        <taxon>Lysobacteraceae</taxon>
        <taxon>Stenotrophomonas</taxon>
        <taxon>Stenotrophomonas maltophilia group</taxon>
    </lineage>
</organism>